<comment type="subcellular location">
    <subcellularLocation>
        <location evidence="1">Secreted</location>
    </subcellularLocation>
</comment>
<comment type="similarity">
    <text evidence="2">Belongs to the PBP/GOBP family.</text>
</comment>
<evidence type="ECO:0000256" key="1">
    <source>
        <dbReference type="ARBA" id="ARBA00004613"/>
    </source>
</evidence>
<organism evidence="6">
    <name type="scientific">Matsumurasca onukii</name>
    <name type="common">Tea green leafhopper</name>
    <name type="synonym">Empoasca onukii</name>
    <dbReference type="NCBI Taxonomy" id="2912585"/>
    <lineage>
        <taxon>Eukaryota</taxon>
        <taxon>Metazoa</taxon>
        <taxon>Ecdysozoa</taxon>
        <taxon>Arthropoda</taxon>
        <taxon>Hexapoda</taxon>
        <taxon>Insecta</taxon>
        <taxon>Pterygota</taxon>
        <taxon>Neoptera</taxon>
        <taxon>Paraneoptera</taxon>
        <taxon>Hemiptera</taxon>
        <taxon>Auchenorrhyncha</taxon>
        <taxon>Membracoidea</taxon>
        <taxon>Cicadellidae</taxon>
        <taxon>Typhlocybinae</taxon>
        <taxon>Empoascini</taxon>
        <taxon>Matsumurasca</taxon>
    </lineage>
</organism>
<dbReference type="PANTHER" id="PTHR11857">
    <property type="entry name" value="ODORANT BINDING PROTEIN-RELATED"/>
    <property type="match status" value="1"/>
</dbReference>
<proteinExistence type="evidence at transcript level"/>
<dbReference type="InterPro" id="IPR036728">
    <property type="entry name" value="PBP_GOBP_sf"/>
</dbReference>
<dbReference type="EMBL" id="MF417532">
    <property type="protein sequence ID" value="AWC68019.1"/>
    <property type="molecule type" value="mRNA"/>
</dbReference>
<dbReference type="PANTHER" id="PTHR11857:SF43">
    <property type="entry name" value="GEO07291P1-RELATED"/>
    <property type="match status" value="1"/>
</dbReference>
<feature type="signal peptide" evidence="5">
    <location>
        <begin position="1"/>
        <end position="19"/>
    </location>
</feature>
<keyword evidence="3" id="KW-0964">Secreted</keyword>
<dbReference type="AlphaFoldDB" id="A0A343WGZ5"/>
<dbReference type="GO" id="GO:0005615">
    <property type="term" value="C:extracellular space"/>
    <property type="evidence" value="ECO:0007669"/>
    <property type="project" value="TreeGrafter"/>
</dbReference>
<dbReference type="SUPFAM" id="SSF47565">
    <property type="entry name" value="Insect pheromone/odorant-binding proteins"/>
    <property type="match status" value="1"/>
</dbReference>
<dbReference type="GO" id="GO:0005549">
    <property type="term" value="F:odorant binding"/>
    <property type="evidence" value="ECO:0007669"/>
    <property type="project" value="InterPro"/>
</dbReference>
<name>A0A343WGZ5_MATON</name>
<gene>
    <name evidence="6" type="primary">OBP4</name>
</gene>
<evidence type="ECO:0000256" key="2">
    <source>
        <dbReference type="ARBA" id="ARBA00008098"/>
    </source>
</evidence>
<reference evidence="6" key="1">
    <citation type="submission" date="2017-07" db="EMBL/GenBank/DDBJ databases">
        <authorList>
            <person name="Sun Z.S."/>
            <person name="Albrecht U."/>
            <person name="Echele G."/>
            <person name="Lee C.C."/>
        </authorList>
    </citation>
    <scope>NUCLEOTIDE SEQUENCE</scope>
</reference>
<dbReference type="InterPro" id="IPR006170">
    <property type="entry name" value="PBP/GOBP"/>
</dbReference>
<evidence type="ECO:0000256" key="5">
    <source>
        <dbReference type="SAM" id="SignalP"/>
    </source>
</evidence>
<accession>A0A343WGZ5</accession>
<dbReference type="GO" id="GO:0007608">
    <property type="term" value="P:sensory perception of smell"/>
    <property type="evidence" value="ECO:0007669"/>
    <property type="project" value="TreeGrafter"/>
</dbReference>
<dbReference type="CDD" id="cd23992">
    <property type="entry name" value="PBP_GOBP"/>
    <property type="match status" value="1"/>
</dbReference>
<protein>
    <submittedName>
        <fullName evidence="6">Odorant-binding protein 4</fullName>
    </submittedName>
</protein>
<dbReference type="Gene3D" id="1.10.238.20">
    <property type="entry name" value="Pheromone/general odorant binding protein domain"/>
    <property type="match status" value="1"/>
</dbReference>
<sequence>MISFVVVALVLAAITLAQAKLDKKESIDLINKCKKETGATEDAEQLFETQVIPETPKGKCLMQCVMREQGLMKENKIDAQAISQFFEKTYADDPEQLEKAAAAVAKCSLIDVKGQDKCDVAVAYLKCGQKNESRL</sequence>
<keyword evidence="4 5" id="KW-0732">Signal</keyword>
<evidence type="ECO:0000313" key="6">
    <source>
        <dbReference type="EMBL" id="AWC68019.1"/>
    </source>
</evidence>
<evidence type="ECO:0000256" key="3">
    <source>
        <dbReference type="ARBA" id="ARBA00022525"/>
    </source>
</evidence>
<dbReference type="SMART" id="SM00708">
    <property type="entry name" value="PhBP"/>
    <property type="match status" value="1"/>
</dbReference>
<dbReference type="Pfam" id="PF01395">
    <property type="entry name" value="PBP_GOBP"/>
    <property type="match status" value="1"/>
</dbReference>
<feature type="chain" id="PRO_5017021913" evidence="5">
    <location>
        <begin position="20"/>
        <end position="135"/>
    </location>
</feature>
<evidence type="ECO:0000256" key="4">
    <source>
        <dbReference type="ARBA" id="ARBA00022729"/>
    </source>
</evidence>